<evidence type="ECO:0000313" key="7">
    <source>
        <dbReference type="Proteomes" id="UP001200034"/>
    </source>
</evidence>
<feature type="domain" description="Armadillo-like helical" evidence="5">
    <location>
        <begin position="424"/>
        <end position="660"/>
    </location>
</feature>
<comment type="subcellular location">
    <subcellularLocation>
        <location evidence="1">Membrane</location>
    </subcellularLocation>
</comment>
<evidence type="ECO:0000256" key="2">
    <source>
        <dbReference type="ARBA" id="ARBA00022692"/>
    </source>
</evidence>
<dbReference type="PANTHER" id="PTHR13608">
    <property type="entry name" value="ARMADILLO-LIKE HELICAL DOMAIN-CONTAINING PROTEIN 3"/>
    <property type="match status" value="1"/>
</dbReference>
<name>A0AAD4PGX8_9MUSC</name>
<keyword evidence="4" id="KW-0472">Membrane</keyword>
<keyword evidence="7" id="KW-1185">Reference proteome</keyword>
<dbReference type="InterPro" id="IPR013636">
    <property type="entry name" value="ARMH3_C"/>
</dbReference>
<protein>
    <recommendedName>
        <fullName evidence="5">Armadillo-like helical domain-containing protein</fullName>
    </recommendedName>
</protein>
<dbReference type="AlphaFoldDB" id="A0AAD4PGX8"/>
<evidence type="ECO:0000313" key="6">
    <source>
        <dbReference type="EMBL" id="KAH8359139.1"/>
    </source>
</evidence>
<organism evidence="6 7">
    <name type="scientific">Drosophila rubida</name>
    <dbReference type="NCBI Taxonomy" id="30044"/>
    <lineage>
        <taxon>Eukaryota</taxon>
        <taxon>Metazoa</taxon>
        <taxon>Ecdysozoa</taxon>
        <taxon>Arthropoda</taxon>
        <taxon>Hexapoda</taxon>
        <taxon>Insecta</taxon>
        <taxon>Pterygota</taxon>
        <taxon>Neoptera</taxon>
        <taxon>Endopterygota</taxon>
        <taxon>Diptera</taxon>
        <taxon>Brachycera</taxon>
        <taxon>Muscomorpha</taxon>
        <taxon>Ephydroidea</taxon>
        <taxon>Drosophilidae</taxon>
        <taxon>Drosophila</taxon>
    </lineage>
</organism>
<dbReference type="PANTHER" id="PTHR13608:SF3">
    <property type="entry name" value="ARMADILLO-LIKE HELICAL DOMAIN-CONTAINING PROTEIN 3"/>
    <property type="match status" value="1"/>
</dbReference>
<dbReference type="InterPro" id="IPR039868">
    <property type="entry name" value="ARMD3-like"/>
</dbReference>
<accession>A0AAD4PGX8</accession>
<gene>
    <name evidence="6" type="ORF">KR093_004593</name>
</gene>
<dbReference type="Proteomes" id="UP001200034">
    <property type="component" value="Unassembled WGS sequence"/>
</dbReference>
<evidence type="ECO:0000256" key="1">
    <source>
        <dbReference type="ARBA" id="ARBA00004370"/>
    </source>
</evidence>
<keyword evidence="3" id="KW-1133">Transmembrane helix</keyword>
<comment type="caution">
    <text evidence="6">The sequence shown here is derived from an EMBL/GenBank/DDBJ whole genome shotgun (WGS) entry which is preliminary data.</text>
</comment>
<evidence type="ECO:0000256" key="4">
    <source>
        <dbReference type="ARBA" id="ARBA00023136"/>
    </source>
</evidence>
<dbReference type="SMART" id="SM01158">
    <property type="entry name" value="DUF1741"/>
    <property type="match status" value="1"/>
</dbReference>
<keyword evidence="2" id="KW-0812">Transmembrane</keyword>
<dbReference type="GO" id="GO:0005829">
    <property type="term" value="C:cytosol"/>
    <property type="evidence" value="ECO:0007669"/>
    <property type="project" value="TreeGrafter"/>
</dbReference>
<sequence>MTSRKRSGSGSTKRPKEKVVYIYELLCRGEDPSADSPEFWNEFFLLQPNFESLEDQVSKLNSEQLQLVKPNLNTLFQKCIEMLDTGKDDHPKRLCNSLQTLCSLFYGIYKKCNTEPSSNILNEIFGHETMDEWLKLLMQYCNRILLGDVTENARFMCLKLLLVLVTGTDVGQNVLFEYLMMHSLFDAFVRLLSDPTFRTQHGHDIVILLTILVNYRKHEATNPYVVQLSILADELALNGYGQMISQSLIDFCRQYMQSLNNVQSSSWFSSLSNMVGNMFVSDEGCERVQQIKANNGLLLALYEAVHLNRNFITTLAHTQAESSAPPSPSNTLSLTQPVPDLANAPIIDMTQYPTNLLVAVFQYCSIVMQDNKNESSIANLKLCFLILTCISEDQYANSMMHDNNLTFKVMLHRAQMRHRKLNVDRVGKSQPLAATLLDLLVEFIVSHLMKKFPMELYLLCIGVIHRILCYQKRCRVRLNYPWKELWSALIGLLRFLVNQEQTLVKKCNIFHLSLQVVNIFNLFITFGDTFLATTNSYDELYYELNREEKVFTEIHAMVLRYTTMPECEYKDDVIKLLNALVNILAIVKHFQNKIKEWLAEQGLSTPTEEQILDVVRKNYDLTLKLQYSLDQYERYAEAPLHSSFFQAMVRDVVNDTRKHIYGYVKEAVSVIPEQEVLLAGVATSTATTTSVPAVTATVTTTSTPST</sequence>
<dbReference type="GO" id="GO:0016020">
    <property type="term" value="C:membrane"/>
    <property type="evidence" value="ECO:0007669"/>
    <property type="project" value="UniProtKB-SubCell"/>
</dbReference>
<dbReference type="EMBL" id="JAJJHW010003409">
    <property type="protein sequence ID" value="KAH8359139.1"/>
    <property type="molecule type" value="Genomic_DNA"/>
</dbReference>
<reference evidence="6" key="1">
    <citation type="journal article" date="2021" name="Mol. Ecol. Resour.">
        <title>Phylogenomic analyses of the genus Drosophila reveals genomic signals of climate adaptation.</title>
        <authorList>
            <person name="Li F."/>
            <person name="Rane R.V."/>
            <person name="Luria V."/>
            <person name="Xiong Z."/>
            <person name="Chen J."/>
            <person name="Li Z."/>
            <person name="Catullo R.A."/>
            <person name="Griffin P.C."/>
            <person name="Schiffer M."/>
            <person name="Pearce S."/>
            <person name="Lee S.F."/>
            <person name="McElroy K."/>
            <person name="Stocker A."/>
            <person name="Shirriffs J."/>
            <person name="Cockerell F."/>
            <person name="Coppin C."/>
            <person name="Sgro C.M."/>
            <person name="Karger A."/>
            <person name="Cain J.W."/>
            <person name="Weber J.A."/>
            <person name="Santpere G."/>
            <person name="Kirschner M.W."/>
            <person name="Hoffmann A.A."/>
            <person name="Oakeshott J.G."/>
            <person name="Zhang G."/>
        </authorList>
    </citation>
    <scope>NUCLEOTIDE SEQUENCE</scope>
    <source>
        <strain evidence="6">BGI-SZ-2011g</strain>
    </source>
</reference>
<dbReference type="Pfam" id="PF08427">
    <property type="entry name" value="ARMH3_C"/>
    <property type="match status" value="1"/>
</dbReference>
<proteinExistence type="predicted"/>
<evidence type="ECO:0000256" key="3">
    <source>
        <dbReference type="ARBA" id="ARBA00022989"/>
    </source>
</evidence>
<evidence type="ECO:0000259" key="5">
    <source>
        <dbReference type="SMART" id="SM01158"/>
    </source>
</evidence>